<organism evidence="1 2">
    <name type="scientific">Rhodococcoides corynebacterioides</name>
    <dbReference type="NCBI Taxonomy" id="53972"/>
    <lineage>
        <taxon>Bacteria</taxon>
        <taxon>Bacillati</taxon>
        <taxon>Actinomycetota</taxon>
        <taxon>Actinomycetes</taxon>
        <taxon>Mycobacteriales</taxon>
        <taxon>Nocardiaceae</taxon>
        <taxon>Rhodococcoides</taxon>
    </lineage>
</organism>
<dbReference type="EMBL" id="JABUBU010000006">
    <property type="protein sequence ID" value="MBY6366994.1"/>
    <property type="molecule type" value="Genomic_DNA"/>
</dbReference>
<name>A0ABS7P3J6_9NOCA</name>
<evidence type="ECO:0000313" key="2">
    <source>
        <dbReference type="Proteomes" id="UP000825228"/>
    </source>
</evidence>
<accession>A0ABS7P3J6</accession>
<gene>
    <name evidence="1" type="ORF">HQ603_09525</name>
</gene>
<protein>
    <submittedName>
        <fullName evidence="1">Uncharacterized protein</fullName>
    </submittedName>
</protein>
<dbReference type="RefSeq" id="WP_222684312.1">
    <property type="nucleotide sequence ID" value="NZ_JABUBT010000007.1"/>
</dbReference>
<keyword evidence="2" id="KW-1185">Reference proteome</keyword>
<dbReference type="Proteomes" id="UP000825228">
    <property type="component" value="Unassembled WGS sequence"/>
</dbReference>
<sequence length="105" mass="12083">MLDFVKDPAEIRKAFLTYFLEAHVETTTDPNLVHQLATKLAHARLFTPRDVEHYAKAWWTPTQSHAALAAAVTPARDEFAQRWAEAEDQQDSQTLDELRAFREDC</sequence>
<proteinExistence type="predicted"/>
<comment type="caution">
    <text evidence="1">The sequence shown here is derived from an EMBL/GenBank/DDBJ whole genome shotgun (WGS) entry which is preliminary data.</text>
</comment>
<reference evidence="1 2" key="1">
    <citation type="submission" date="2020-06" db="EMBL/GenBank/DDBJ databases">
        <title>Taxonomy, biology and ecology of Rhodococcus bacteria occurring in California pistachio and other woody hosts as revealed by genome sequence analyses.</title>
        <authorList>
            <person name="Gai Y."/>
            <person name="Riely B."/>
        </authorList>
    </citation>
    <scope>NUCLEOTIDE SEQUENCE [LARGE SCALE GENOMIC DNA]</scope>
    <source>
        <strain evidence="1 2">BP-281</strain>
    </source>
</reference>
<evidence type="ECO:0000313" key="1">
    <source>
        <dbReference type="EMBL" id="MBY6366994.1"/>
    </source>
</evidence>